<proteinExistence type="predicted"/>
<dbReference type="CDD" id="cd00303">
    <property type="entry name" value="retropepsin_like"/>
    <property type="match status" value="1"/>
</dbReference>
<dbReference type="GO" id="GO:0071897">
    <property type="term" value="P:DNA biosynthetic process"/>
    <property type="evidence" value="ECO:0007669"/>
    <property type="project" value="UniProtKB-ARBA"/>
</dbReference>
<dbReference type="Proteomes" id="UP000504618">
    <property type="component" value="Unplaced"/>
</dbReference>
<evidence type="ECO:0000256" key="1">
    <source>
        <dbReference type="SAM" id="MobiDB-lite"/>
    </source>
</evidence>
<sequence length="798" mass="89783">MPTFSGQYEKWHAFYDVFNSLIHSNQSINDVQRFHYLKSSLKSEAAESIASLEISGINYVNAWARLQESYDNKRLIVQNHINAIFDLPAARKENGTAIRQILDGVLKHTRALQALKRPTDQWDNLLIHIVTSKLDLATIKEWENALGPTIMPNFQELVAFLTKRCQTLEAVANQQSHVNTNSRKGGPNKITAAHATAANAKCVYCKGEHQIYQCKTFQGLTVEERTNQARIKGLCLNCLRPKHLAKDCIAGNCKKCGKKHSSLLHVETGNDTENKAKQSNLKPEQDSNTNSVSCNHANLVEAAAPKQVLLSTAVVRIRDRRGQFIEGKALLDNGSQSNFISEKFMNKLGLRGNKTQIHINGINQQISRALKIVDLSATSRFDLFNTDLKCVVIPCITRGLPAVKIDAGGLEIPNNIRLADPKFHIPGEVDLLIGAEKFWDLVCVGQIKLGKNKPTLQKTTLGWIIAGVVTGQNSDAKSIFCHLSMEESLCEAVNKFWQIEDSLTQKSLTEEEKCVEEFFENTYSRDAKGRFIVKLPVNRKILDKLGDSESHAMKRLLSVERKLKKNPELGAEYVKFMNKYLELGHMRPANKSISKTKRIFFPHQAVIKEEATSTKTRVVFDASSKDSKGLSLNDALYNGPVIQSDLFSILLRFRFFLYVLCADIRKMYRQIRVHEEHAEHVPLQTILWRPNPAATLLTLELLTVTYGQKASAFLAIKCLQKLAELERKRFPLASEVVVRDFYVDDLLTGAATMQGVKDLKKQVTDLLALGGFELHKWNSYTIRSARKGARKKTIGEFV</sequence>
<dbReference type="Pfam" id="PF03564">
    <property type="entry name" value="DUF1759"/>
    <property type="match status" value="1"/>
</dbReference>
<dbReference type="PANTHER" id="PTHR47331">
    <property type="entry name" value="PHD-TYPE DOMAIN-CONTAINING PROTEIN"/>
    <property type="match status" value="1"/>
</dbReference>
<accession>A0A6J1PVD8</accession>
<name>A0A6J1PVD8_9HYME</name>
<dbReference type="SUPFAM" id="SSF56672">
    <property type="entry name" value="DNA/RNA polymerases"/>
    <property type="match status" value="1"/>
</dbReference>
<organism evidence="2 3">
    <name type="scientific">Temnothorax curvispinosus</name>
    <dbReference type="NCBI Taxonomy" id="300111"/>
    <lineage>
        <taxon>Eukaryota</taxon>
        <taxon>Metazoa</taxon>
        <taxon>Ecdysozoa</taxon>
        <taxon>Arthropoda</taxon>
        <taxon>Hexapoda</taxon>
        <taxon>Insecta</taxon>
        <taxon>Pterygota</taxon>
        <taxon>Neoptera</taxon>
        <taxon>Endopterygota</taxon>
        <taxon>Hymenoptera</taxon>
        <taxon>Apocrita</taxon>
        <taxon>Aculeata</taxon>
        <taxon>Formicoidea</taxon>
        <taxon>Formicidae</taxon>
        <taxon>Myrmicinae</taxon>
        <taxon>Temnothorax</taxon>
    </lineage>
</organism>
<dbReference type="GeneID" id="112455873"/>
<gene>
    <name evidence="3" type="primary">LOC112455873</name>
</gene>
<dbReference type="OrthoDB" id="7549814at2759"/>
<dbReference type="InterPro" id="IPR005312">
    <property type="entry name" value="DUF1759"/>
</dbReference>
<feature type="region of interest" description="Disordered" evidence="1">
    <location>
        <begin position="267"/>
        <end position="290"/>
    </location>
</feature>
<dbReference type="AlphaFoldDB" id="A0A6J1PVD8"/>
<protein>
    <submittedName>
        <fullName evidence="3">Uncharacterized protein LOC112455873</fullName>
    </submittedName>
</protein>
<evidence type="ECO:0000313" key="2">
    <source>
        <dbReference type="Proteomes" id="UP000504618"/>
    </source>
</evidence>
<dbReference type="RefSeq" id="XP_024873844.1">
    <property type="nucleotide sequence ID" value="XM_025018076.1"/>
</dbReference>
<dbReference type="PANTHER" id="PTHR47331:SF5">
    <property type="entry name" value="RIBONUCLEASE H"/>
    <property type="match status" value="1"/>
</dbReference>
<reference evidence="3" key="1">
    <citation type="submission" date="2025-08" db="UniProtKB">
        <authorList>
            <consortium name="RefSeq"/>
        </authorList>
    </citation>
    <scope>IDENTIFICATION</scope>
    <source>
        <tissue evidence="3">Whole body</tissue>
    </source>
</reference>
<keyword evidence="2" id="KW-1185">Reference proteome</keyword>
<dbReference type="InterPro" id="IPR043502">
    <property type="entry name" value="DNA/RNA_pol_sf"/>
</dbReference>
<feature type="compositionally biased region" description="Polar residues" evidence="1">
    <location>
        <begin position="277"/>
        <end position="290"/>
    </location>
</feature>
<evidence type="ECO:0000313" key="3">
    <source>
        <dbReference type="RefSeq" id="XP_024873844.1"/>
    </source>
</evidence>